<evidence type="ECO:0000256" key="9">
    <source>
        <dbReference type="ARBA" id="ARBA00023049"/>
    </source>
</evidence>
<evidence type="ECO:0000313" key="11">
    <source>
        <dbReference type="Proteomes" id="UP000231056"/>
    </source>
</evidence>
<dbReference type="InterPro" id="IPR035097">
    <property type="entry name" value="M29_N-terminal"/>
</dbReference>
<proteinExistence type="inferred from homology"/>
<evidence type="ECO:0000256" key="5">
    <source>
        <dbReference type="ARBA" id="ARBA00022438"/>
    </source>
</evidence>
<protein>
    <submittedName>
        <fullName evidence="10">Thermophilic metalloprotease (M29) superfamily</fullName>
    </submittedName>
</protein>
<dbReference type="GO" id="GO:0008237">
    <property type="term" value="F:metallopeptidase activity"/>
    <property type="evidence" value="ECO:0007669"/>
    <property type="project" value="UniProtKB-KW"/>
</dbReference>
<keyword evidence="7" id="KW-0479">Metal-binding</keyword>
<dbReference type="AlphaFoldDB" id="A0A2M6IV63"/>
<keyword evidence="9 10" id="KW-0482">Metalloprotease</keyword>
<dbReference type="Pfam" id="PF02073">
    <property type="entry name" value="Peptidase_M29"/>
    <property type="match status" value="1"/>
</dbReference>
<dbReference type="GO" id="GO:0006508">
    <property type="term" value="P:proteolysis"/>
    <property type="evidence" value="ECO:0007669"/>
    <property type="project" value="UniProtKB-KW"/>
</dbReference>
<organism evidence="10 11">
    <name type="scientific">Candidatus Roizmanbacteria bacterium CG11_big_fil_rev_8_21_14_0_20_36_8</name>
    <dbReference type="NCBI Taxonomy" id="1974856"/>
    <lineage>
        <taxon>Bacteria</taxon>
        <taxon>Candidatus Roizmaniibacteriota</taxon>
    </lineage>
</organism>
<name>A0A2M6IV63_9BACT</name>
<dbReference type="SUPFAM" id="SSF144052">
    <property type="entry name" value="Thermophilic metalloprotease-like"/>
    <property type="match status" value="1"/>
</dbReference>
<dbReference type="PANTHER" id="PTHR34448:SF3">
    <property type="entry name" value="AMINOPEPTIDASE AMPS"/>
    <property type="match status" value="1"/>
</dbReference>
<evidence type="ECO:0000256" key="4">
    <source>
        <dbReference type="ARBA" id="ARBA00008236"/>
    </source>
</evidence>
<evidence type="ECO:0000256" key="6">
    <source>
        <dbReference type="ARBA" id="ARBA00022670"/>
    </source>
</evidence>
<dbReference type="GO" id="GO:0004177">
    <property type="term" value="F:aminopeptidase activity"/>
    <property type="evidence" value="ECO:0007669"/>
    <property type="project" value="UniProtKB-KW"/>
</dbReference>
<keyword evidence="5" id="KW-0031">Aminopeptidase</keyword>
<comment type="cofactor">
    <cofactor evidence="2">
        <name>Mg(2+)</name>
        <dbReference type="ChEBI" id="CHEBI:18420"/>
    </cofactor>
</comment>
<keyword evidence="6 10" id="KW-0645">Protease</keyword>
<dbReference type="InterPro" id="IPR052170">
    <property type="entry name" value="M29_Exopeptidase"/>
</dbReference>
<reference evidence="10 11" key="1">
    <citation type="submission" date="2017-09" db="EMBL/GenBank/DDBJ databases">
        <title>Depth-based differentiation of microbial function through sediment-hosted aquifers and enrichment of novel symbionts in the deep terrestrial subsurface.</title>
        <authorList>
            <person name="Probst A.J."/>
            <person name="Ladd B."/>
            <person name="Jarett J.K."/>
            <person name="Geller-Mcgrath D.E."/>
            <person name="Sieber C.M."/>
            <person name="Emerson J.B."/>
            <person name="Anantharaman K."/>
            <person name="Thomas B.C."/>
            <person name="Malmstrom R."/>
            <person name="Stieglmeier M."/>
            <person name="Klingl A."/>
            <person name="Woyke T."/>
            <person name="Ryan C.M."/>
            <person name="Banfield J.F."/>
        </authorList>
    </citation>
    <scope>NUCLEOTIDE SEQUENCE [LARGE SCALE GENOMIC DNA]</scope>
    <source>
        <strain evidence="10">CG11_big_fil_rev_8_21_14_0_20_36_8</strain>
    </source>
</reference>
<comment type="cofactor">
    <cofactor evidence="3">
        <name>Zn(2+)</name>
        <dbReference type="ChEBI" id="CHEBI:29105"/>
    </cofactor>
</comment>
<dbReference type="PANTHER" id="PTHR34448">
    <property type="entry name" value="AMINOPEPTIDASE"/>
    <property type="match status" value="1"/>
</dbReference>
<gene>
    <name evidence="10" type="ORF">COV58_01280</name>
</gene>
<dbReference type="InterPro" id="IPR000787">
    <property type="entry name" value="Peptidase_M29"/>
</dbReference>
<sequence>MYIPPDSILKKYADVLIKFALWDGKGIRKGDVVSLEVPESAKPMLIPLQTAVLEAQGQPIIHYIPEGIKRAFYEVATAGQIAWKPKKYLLERIETIDHVVHIISTSDKFELKGTDSKKIMLDRATSKFAMKARDIKENAGKLTWTLGLFGTEAMAAEAGLSLEDYWNEIITACFLDFDDPIARWREVFDEIASTQEKLNLLEVEWLHIEGADVDLKIKIDKNRKWLGGSGRNIPSFEVFISPDWRGTTGKITFNQPLYHYGNLIEGITLTFKDGKVIKAYARENDDLLQEMLEVPGADSIGEFSLTDKRLSKINHFMAETLFDENMGGPFGNTHIALGKSYHDSFTGDPSIITDLQWEDMGFNDSALHTDIISTTDRIVTATLIDGSEVVIYRDGMFV</sequence>
<comment type="caution">
    <text evidence="10">The sequence shown here is derived from an EMBL/GenBank/DDBJ whole genome shotgun (WGS) entry which is preliminary data.</text>
</comment>
<dbReference type="Proteomes" id="UP000231056">
    <property type="component" value="Unassembled WGS sequence"/>
</dbReference>
<evidence type="ECO:0000313" key="10">
    <source>
        <dbReference type="EMBL" id="PIQ73665.1"/>
    </source>
</evidence>
<evidence type="ECO:0000256" key="2">
    <source>
        <dbReference type="ARBA" id="ARBA00001946"/>
    </source>
</evidence>
<dbReference type="GO" id="GO:0046872">
    <property type="term" value="F:metal ion binding"/>
    <property type="evidence" value="ECO:0007669"/>
    <property type="project" value="UniProtKB-KW"/>
</dbReference>
<comment type="similarity">
    <text evidence="4">Belongs to the peptidase M29 family.</text>
</comment>
<dbReference type="EMBL" id="PCVM01000028">
    <property type="protein sequence ID" value="PIQ73665.1"/>
    <property type="molecule type" value="Genomic_DNA"/>
</dbReference>
<comment type="cofactor">
    <cofactor evidence="1">
        <name>Co(2+)</name>
        <dbReference type="ChEBI" id="CHEBI:48828"/>
    </cofactor>
</comment>
<accession>A0A2M6IV63</accession>
<evidence type="ECO:0000256" key="1">
    <source>
        <dbReference type="ARBA" id="ARBA00001941"/>
    </source>
</evidence>
<dbReference type="Gene3D" id="3.40.1830.10">
    <property type="entry name" value="Thermophilic metalloprotease (M29)"/>
    <property type="match status" value="1"/>
</dbReference>
<keyword evidence="8" id="KW-0378">Hydrolase</keyword>
<evidence type="ECO:0000256" key="3">
    <source>
        <dbReference type="ARBA" id="ARBA00001947"/>
    </source>
</evidence>
<evidence type="ECO:0000256" key="8">
    <source>
        <dbReference type="ARBA" id="ARBA00022801"/>
    </source>
</evidence>
<evidence type="ECO:0000256" key="7">
    <source>
        <dbReference type="ARBA" id="ARBA00022723"/>
    </source>
</evidence>